<protein>
    <recommendedName>
        <fullName evidence="3">Bet v1-like protein</fullName>
    </recommendedName>
</protein>
<proteinExistence type="predicted"/>
<organism evidence="1 2">
    <name type="scientific">Pseudallescheria apiosperma</name>
    <name type="common">Scedosporium apiospermum</name>
    <dbReference type="NCBI Taxonomy" id="563466"/>
    <lineage>
        <taxon>Eukaryota</taxon>
        <taxon>Fungi</taxon>
        <taxon>Dikarya</taxon>
        <taxon>Ascomycota</taxon>
        <taxon>Pezizomycotina</taxon>
        <taxon>Sordariomycetes</taxon>
        <taxon>Hypocreomycetidae</taxon>
        <taxon>Microascales</taxon>
        <taxon>Microascaceae</taxon>
        <taxon>Scedosporium</taxon>
    </lineage>
</organism>
<name>A0A084G0M8_PSEDA</name>
<comment type="caution">
    <text evidence="1">The sequence shown here is derived from an EMBL/GenBank/DDBJ whole genome shotgun (WGS) entry which is preliminary data.</text>
</comment>
<evidence type="ECO:0000313" key="2">
    <source>
        <dbReference type="Proteomes" id="UP000028545"/>
    </source>
</evidence>
<dbReference type="Pfam" id="PF10604">
    <property type="entry name" value="Polyketide_cyc2"/>
    <property type="match status" value="1"/>
</dbReference>
<dbReference type="EMBL" id="JOWA01000112">
    <property type="protein sequence ID" value="KEZ40890.1"/>
    <property type="molecule type" value="Genomic_DNA"/>
</dbReference>
<dbReference type="KEGG" id="sapo:SAPIO_CDS7887"/>
<gene>
    <name evidence="1" type="ORF">SAPIO_CDS7887</name>
</gene>
<dbReference type="PANTHER" id="PTHR39332">
    <property type="entry name" value="BLL4707 PROTEIN"/>
    <property type="match status" value="1"/>
</dbReference>
<keyword evidence="2" id="KW-1185">Reference proteome</keyword>
<dbReference type="GeneID" id="27726959"/>
<dbReference type="OrthoDB" id="10255646at2759"/>
<dbReference type="PANTHER" id="PTHR39332:SF7">
    <property type="entry name" value="SRPBCC FAMILY PROTEIN"/>
    <property type="match status" value="1"/>
</dbReference>
<dbReference type="RefSeq" id="XP_016640689.1">
    <property type="nucleotide sequence ID" value="XM_016789658.1"/>
</dbReference>
<evidence type="ECO:0008006" key="3">
    <source>
        <dbReference type="Google" id="ProtNLM"/>
    </source>
</evidence>
<reference evidence="1 2" key="1">
    <citation type="journal article" date="2014" name="Genome Announc.">
        <title>Draft genome sequence of the pathogenic fungus Scedosporium apiospermum.</title>
        <authorList>
            <person name="Vandeputte P."/>
            <person name="Ghamrawi S."/>
            <person name="Rechenmann M."/>
            <person name="Iltis A."/>
            <person name="Giraud S."/>
            <person name="Fleury M."/>
            <person name="Thornton C."/>
            <person name="Delhaes L."/>
            <person name="Meyer W."/>
            <person name="Papon N."/>
            <person name="Bouchara J.P."/>
        </authorList>
    </citation>
    <scope>NUCLEOTIDE SEQUENCE [LARGE SCALE GENOMIC DNA]</scope>
    <source>
        <strain evidence="1 2">IHEM 14462</strain>
    </source>
</reference>
<dbReference type="AlphaFoldDB" id="A0A084G0M8"/>
<dbReference type="InterPro" id="IPR019587">
    <property type="entry name" value="Polyketide_cyclase/dehydratase"/>
</dbReference>
<dbReference type="HOGENOM" id="CLU_124166_1_0_1"/>
<evidence type="ECO:0000313" key="1">
    <source>
        <dbReference type="EMBL" id="KEZ40890.1"/>
    </source>
</evidence>
<dbReference type="SUPFAM" id="SSF55961">
    <property type="entry name" value="Bet v1-like"/>
    <property type="match status" value="1"/>
</dbReference>
<dbReference type="Gene3D" id="3.30.530.20">
    <property type="match status" value="1"/>
</dbReference>
<dbReference type="OMA" id="VWHHIKL"/>
<dbReference type="InterPro" id="IPR023393">
    <property type="entry name" value="START-like_dom_sf"/>
</dbReference>
<accession>A0A084G0M8</accession>
<dbReference type="VEuPathDB" id="FungiDB:SAPIO_CDS7887"/>
<sequence length="159" mass="17378">MSSSATIPTSTEVVESAVIRAPLSNVWHLIQLHNFANFWDALKASEWMKGTGADRVDVVKWTFKDGTVLEVKQDEYSNINHLVTYSTITAHPELSYSSAVSTVRCHTVTSGELEGSTFVEWTGKFSSDADVGVIQDAKFKRRDALADLAKAATGKAPKV</sequence>
<dbReference type="Proteomes" id="UP000028545">
    <property type="component" value="Unassembled WGS sequence"/>
</dbReference>